<keyword evidence="6" id="KW-0449">Lipoprotein</keyword>
<keyword evidence="3" id="KW-0926">Vacuole</keyword>
<feature type="region of interest" description="Disordered" evidence="8">
    <location>
        <begin position="1"/>
        <end position="46"/>
    </location>
</feature>
<dbReference type="PANTHER" id="PTHR47249">
    <property type="entry name" value="VACUOLAR PROTEIN 8"/>
    <property type="match status" value="1"/>
</dbReference>
<evidence type="ECO:0000256" key="4">
    <source>
        <dbReference type="ARBA" id="ARBA00022737"/>
    </source>
</evidence>
<keyword evidence="4" id="KW-0677">Repeat</keyword>
<dbReference type="EMBL" id="KK100450">
    <property type="protein sequence ID" value="KIZ05834.1"/>
    <property type="molecule type" value="Genomic_DNA"/>
</dbReference>
<dbReference type="PANTHER" id="PTHR47249:SF1">
    <property type="entry name" value="VACUOLAR PROTEIN 8"/>
    <property type="match status" value="1"/>
</dbReference>
<evidence type="ECO:0000256" key="2">
    <source>
        <dbReference type="ARBA" id="ARBA00005462"/>
    </source>
</evidence>
<proteinExistence type="inferred from homology"/>
<evidence type="ECO:0000256" key="8">
    <source>
        <dbReference type="SAM" id="MobiDB-lite"/>
    </source>
</evidence>
<accession>A0A0D2LH56</accession>
<dbReference type="Gene3D" id="1.25.10.10">
    <property type="entry name" value="Leucine-rich Repeat Variant"/>
    <property type="match status" value="2"/>
</dbReference>
<name>A0A0D2LH56_9CHLO</name>
<dbReference type="GO" id="GO:0071562">
    <property type="term" value="P:nucleus-vacuole junction assembly"/>
    <property type="evidence" value="ECO:0007669"/>
    <property type="project" value="InterPro"/>
</dbReference>
<evidence type="ECO:0000256" key="7">
    <source>
        <dbReference type="ARBA" id="ARBA00026209"/>
    </source>
</evidence>
<dbReference type="SMART" id="SM00185">
    <property type="entry name" value="ARM"/>
    <property type="match status" value="5"/>
</dbReference>
<feature type="compositionally biased region" description="Basic and acidic residues" evidence="8">
    <location>
        <begin position="1"/>
        <end position="14"/>
    </location>
</feature>
<dbReference type="GO" id="GO:0043495">
    <property type="term" value="F:protein-membrane adaptor activity"/>
    <property type="evidence" value="ECO:0007669"/>
    <property type="project" value="InterPro"/>
</dbReference>
<keyword evidence="10" id="KW-1185">Reference proteome</keyword>
<dbReference type="Proteomes" id="UP000054498">
    <property type="component" value="Unassembled WGS sequence"/>
</dbReference>
<evidence type="ECO:0000256" key="1">
    <source>
        <dbReference type="ARBA" id="ARBA00004592"/>
    </source>
</evidence>
<dbReference type="GO" id="GO:0005774">
    <property type="term" value="C:vacuolar membrane"/>
    <property type="evidence" value="ECO:0007669"/>
    <property type="project" value="UniProtKB-SubCell"/>
</dbReference>
<evidence type="ECO:0000313" key="10">
    <source>
        <dbReference type="Proteomes" id="UP000054498"/>
    </source>
</evidence>
<dbReference type="InterPro" id="IPR000225">
    <property type="entry name" value="Armadillo"/>
</dbReference>
<organism evidence="9 10">
    <name type="scientific">Monoraphidium neglectum</name>
    <dbReference type="NCBI Taxonomy" id="145388"/>
    <lineage>
        <taxon>Eukaryota</taxon>
        <taxon>Viridiplantae</taxon>
        <taxon>Chlorophyta</taxon>
        <taxon>core chlorophytes</taxon>
        <taxon>Chlorophyceae</taxon>
        <taxon>CS clade</taxon>
        <taxon>Sphaeropleales</taxon>
        <taxon>Selenastraceae</taxon>
        <taxon>Monoraphidium</taxon>
    </lineage>
</organism>
<evidence type="ECO:0000256" key="3">
    <source>
        <dbReference type="ARBA" id="ARBA00022554"/>
    </source>
</evidence>
<comment type="similarity">
    <text evidence="2">Belongs to the beta-catenin family.</text>
</comment>
<reference evidence="9 10" key="1">
    <citation type="journal article" date="2013" name="BMC Genomics">
        <title>Reconstruction of the lipid metabolism for the microalga Monoraphidium neglectum from its genome sequence reveals characteristics suitable for biofuel production.</title>
        <authorList>
            <person name="Bogen C."/>
            <person name="Al-Dilaimi A."/>
            <person name="Albersmeier A."/>
            <person name="Wichmann J."/>
            <person name="Grundmann M."/>
            <person name="Rupp O."/>
            <person name="Lauersen K.J."/>
            <person name="Blifernez-Klassen O."/>
            <person name="Kalinowski J."/>
            <person name="Goesmann A."/>
            <person name="Mussgnug J.H."/>
            <person name="Kruse O."/>
        </authorList>
    </citation>
    <scope>NUCLEOTIDE SEQUENCE [LARGE SCALE GENOMIC DNA]</scope>
    <source>
        <strain evidence="9 10">SAG 48.87</strain>
    </source>
</reference>
<keyword evidence="5" id="KW-0472">Membrane</keyword>
<dbReference type="SUPFAM" id="SSF48371">
    <property type="entry name" value="ARM repeat"/>
    <property type="match status" value="2"/>
</dbReference>
<feature type="compositionally biased region" description="Low complexity" evidence="8">
    <location>
        <begin position="33"/>
        <end position="46"/>
    </location>
</feature>
<evidence type="ECO:0000313" key="9">
    <source>
        <dbReference type="EMBL" id="KIZ05834.1"/>
    </source>
</evidence>
<gene>
    <name evidence="9" type="ORF">MNEG_2129</name>
</gene>
<sequence length="472" mass="47629">MVRAAVKEWADRKRAAAQQASEVPAPQTPPPRAAAAATAAAASTAQAPAATPPAAAALALLRSGDPQRAAEGARMMALLACGDGREGVATEPGALEAIVDALCSPVTVEAAATALSGLRVDGTVLQQVAAIPGILPRLALAISCTSTTRGAAWALGWIATAGPEVRHQAVSTPGMLPALAAAACRDPTGMAVWALHKLTAFDEANVILKVRAASGIPSALAAALRSGVAYAAMVLSKLVQRPGELRSDAWKDAGVIPALVAALGHPNDDTEYLAVRALVSVAWRGASYREQIGAAPGILPALATLLPNPRVAEACASTISYLAKDGDRISQALATTPGMLAGLVAAAGREESAGWAVRAIAAIAASKAAAGHIARTPGALAMLAALIPDRIGNRSRKAVTAVKRLAGCDDVTVVRMVMGTEGMMQALVSVLGRPSISASAAKTLMMMAEAGEDCADQVMAAHAALRSTPART</sequence>
<protein>
    <recommendedName>
        <fullName evidence="7">Vacuolar protein 8</fullName>
    </recommendedName>
</protein>
<dbReference type="GeneID" id="25735007"/>
<dbReference type="InterPro" id="IPR045156">
    <property type="entry name" value="Vac8"/>
</dbReference>
<dbReference type="RefSeq" id="XP_013904853.1">
    <property type="nucleotide sequence ID" value="XM_014049399.1"/>
</dbReference>
<dbReference type="InterPro" id="IPR011989">
    <property type="entry name" value="ARM-like"/>
</dbReference>
<dbReference type="KEGG" id="mng:MNEG_2129"/>
<evidence type="ECO:0000256" key="5">
    <source>
        <dbReference type="ARBA" id="ARBA00023136"/>
    </source>
</evidence>
<evidence type="ECO:0000256" key="6">
    <source>
        <dbReference type="ARBA" id="ARBA00023288"/>
    </source>
</evidence>
<dbReference type="InterPro" id="IPR016024">
    <property type="entry name" value="ARM-type_fold"/>
</dbReference>
<comment type="subcellular location">
    <subcellularLocation>
        <location evidence="1">Vacuole membrane</location>
        <topology evidence="1">Lipid-anchor</topology>
    </subcellularLocation>
</comment>
<dbReference type="AlphaFoldDB" id="A0A0D2LH56"/>